<sequence>MKQTFLLFTLLVSFNACKKEEKGPSTEHIAVAFSQEFTLNYQQAAHLPEVAAPAARVLLQDITDTRCPSSMRCFSPGVAEATVRVLGSQSGDQTVVVRAFGEKSVPDSATVQVNGSRYTLLIRAIEPGPTASEYAKKEQGRATLRLLPR</sequence>
<dbReference type="Proteomes" id="UP001500454">
    <property type="component" value="Unassembled WGS sequence"/>
</dbReference>
<accession>A0ABP8IY45</accession>
<organism evidence="1 2">
    <name type="scientific">Hymenobacter koreensis</name>
    <dbReference type="NCBI Taxonomy" id="1084523"/>
    <lineage>
        <taxon>Bacteria</taxon>
        <taxon>Pseudomonadati</taxon>
        <taxon>Bacteroidota</taxon>
        <taxon>Cytophagia</taxon>
        <taxon>Cytophagales</taxon>
        <taxon>Hymenobacteraceae</taxon>
        <taxon>Hymenobacter</taxon>
    </lineage>
</organism>
<evidence type="ECO:0008006" key="3">
    <source>
        <dbReference type="Google" id="ProtNLM"/>
    </source>
</evidence>
<comment type="caution">
    <text evidence="1">The sequence shown here is derived from an EMBL/GenBank/DDBJ whole genome shotgun (WGS) entry which is preliminary data.</text>
</comment>
<keyword evidence="2" id="KW-1185">Reference proteome</keyword>
<evidence type="ECO:0000313" key="1">
    <source>
        <dbReference type="EMBL" id="GAA4379776.1"/>
    </source>
</evidence>
<name>A0ABP8IY45_9BACT</name>
<protein>
    <recommendedName>
        <fullName evidence="3">Lipoprotein</fullName>
    </recommendedName>
</protein>
<evidence type="ECO:0000313" key="2">
    <source>
        <dbReference type="Proteomes" id="UP001500454"/>
    </source>
</evidence>
<proteinExistence type="predicted"/>
<reference evidence="2" key="1">
    <citation type="journal article" date="2019" name="Int. J. Syst. Evol. Microbiol.">
        <title>The Global Catalogue of Microorganisms (GCM) 10K type strain sequencing project: providing services to taxonomists for standard genome sequencing and annotation.</title>
        <authorList>
            <consortium name="The Broad Institute Genomics Platform"/>
            <consortium name="The Broad Institute Genome Sequencing Center for Infectious Disease"/>
            <person name="Wu L."/>
            <person name="Ma J."/>
        </authorList>
    </citation>
    <scope>NUCLEOTIDE SEQUENCE [LARGE SCALE GENOMIC DNA]</scope>
    <source>
        <strain evidence="2">JCM 17924</strain>
    </source>
</reference>
<dbReference type="EMBL" id="BAABHA010000003">
    <property type="protein sequence ID" value="GAA4379776.1"/>
    <property type="molecule type" value="Genomic_DNA"/>
</dbReference>
<dbReference type="RefSeq" id="WP_345223335.1">
    <property type="nucleotide sequence ID" value="NZ_BAABHA010000003.1"/>
</dbReference>
<gene>
    <name evidence="1" type="ORF">GCM10023186_17540</name>
</gene>